<dbReference type="Pfam" id="PF01479">
    <property type="entry name" value="S4"/>
    <property type="match status" value="1"/>
</dbReference>
<evidence type="ECO:0000313" key="8">
    <source>
        <dbReference type="EMBL" id="KXI13767.1"/>
    </source>
</evidence>
<keyword evidence="5" id="KW-0694">RNA-binding</keyword>
<dbReference type="PATRIC" id="fig|1261.5.peg.576"/>
<evidence type="ECO:0000259" key="7">
    <source>
        <dbReference type="SMART" id="SM00363"/>
    </source>
</evidence>
<dbReference type="PANTHER" id="PTHR21600">
    <property type="entry name" value="MITOCHONDRIAL RNA PSEUDOURIDINE SYNTHASE"/>
    <property type="match status" value="1"/>
</dbReference>
<evidence type="ECO:0000256" key="1">
    <source>
        <dbReference type="ARBA" id="ARBA00000073"/>
    </source>
</evidence>
<dbReference type="CDD" id="cd02869">
    <property type="entry name" value="PseudoU_synth_RluA_like"/>
    <property type="match status" value="1"/>
</dbReference>
<dbReference type="EC" id="5.4.99.-" evidence="6"/>
<dbReference type="EMBL" id="LSQZ01000018">
    <property type="protein sequence ID" value="KXI13767.1"/>
    <property type="molecule type" value="Genomic_DNA"/>
</dbReference>
<dbReference type="STRING" id="1261.HMPREF3195_00570"/>
<dbReference type="Gene3D" id="3.10.290.10">
    <property type="entry name" value="RNA-binding S4 domain"/>
    <property type="match status" value="1"/>
</dbReference>
<comment type="similarity">
    <text evidence="2 6">Belongs to the pseudouridine synthase RluA family.</text>
</comment>
<dbReference type="Gene3D" id="3.30.2350.10">
    <property type="entry name" value="Pseudouridine synthase"/>
    <property type="match status" value="1"/>
</dbReference>
<dbReference type="PANTHER" id="PTHR21600:SF44">
    <property type="entry name" value="RIBOSOMAL LARGE SUBUNIT PSEUDOURIDINE SYNTHASE D"/>
    <property type="match status" value="1"/>
</dbReference>
<reference evidence="9 11" key="2">
    <citation type="submission" date="2018-06" db="EMBL/GenBank/DDBJ databases">
        <authorList>
            <consortium name="Pathogen Informatics"/>
            <person name="Doyle S."/>
        </authorList>
    </citation>
    <scope>NUCLEOTIDE SEQUENCE [LARGE SCALE GENOMIC DNA]</scope>
    <source>
        <strain evidence="9 11">NCTC11460</strain>
    </source>
</reference>
<comment type="catalytic activity">
    <reaction evidence="1 6">
        <text>a uridine in RNA = a pseudouridine in RNA</text>
        <dbReference type="Rhea" id="RHEA:48348"/>
        <dbReference type="Rhea" id="RHEA-COMP:12068"/>
        <dbReference type="Rhea" id="RHEA-COMP:12069"/>
        <dbReference type="ChEBI" id="CHEBI:65314"/>
        <dbReference type="ChEBI" id="CHEBI:65315"/>
    </reaction>
</comment>
<dbReference type="InterPro" id="IPR002942">
    <property type="entry name" value="S4_RNA-bd"/>
</dbReference>
<dbReference type="EMBL" id="UGTB01000004">
    <property type="protein sequence ID" value="SUB61411.1"/>
    <property type="molecule type" value="Genomic_DNA"/>
</dbReference>
<keyword evidence="3 6" id="KW-0413">Isomerase</keyword>
<feature type="active site" evidence="4">
    <location>
        <position position="155"/>
    </location>
</feature>
<feature type="domain" description="RNA-binding S4" evidence="7">
    <location>
        <begin position="31"/>
        <end position="88"/>
    </location>
</feature>
<dbReference type="PROSITE" id="PS01129">
    <property type="entry name" value="PSI_RLU"/>
    <property type="match status" value="1"/>
</dbReference>
<dbReference type="InterPro" id="IPR050188">
    <property type="entry name" value="RluA_PseudoU_synthase"/>
</dbReference>
<dbReference type="InterPro" id="IPR036986">
    <property type="entry name" value="S4_RNA-bd_sf"/>
</dbReference>
<organism evidence="8 10">
    <name type="scientific">Peptostreptococcus anaerobius</name>
    <dbReference type="NCBI Taxonomy" id="1261"/>
    <lineage>
        <taxon>Bacteria</taxon>
        <taxon>Bacillati</taxon>
        <taxon>Bacillota</taxon>
        <taxon>Clostridia</taxon>
        <taxon>Peptostreptococcales</taxon>
        <taxon>Peptostreptococcaceae</taxon>
        <taxon>Peptostreptococcus</taxon>
    </lineage>
</organism>
<gene>
    <name evidence="9" type="primary">rluD_2</name>
    <name evidence="8" type="ORF">HMPREF3195_00570</name>
    <name evidence="9" type="ORF">NCTC11460_01344</name>
</gene>
<dbReference type="SUPFAM" id="SSF55120">
    <property type="entry name" value="Pseudouridine synthase"/>
    <property type="match status" value="1"/>
</dbReference>
<dbReference type="GO" id="GO:0120159">
    <property type="term" value="F:rRNA pseudouridine synthase activity"/>
    <property type="evidence" value="ECO:0007669"/>
    <property type="project" value="UniProtKB-ARBA"/>
</dbReference>
<evidence type="ECO:0000256" key="4">
    <source>
        <dbReference type="PIRSR" id="PIRSR606225-1"/>
    </source>
</evidence>
<reference evidence="8 10" key="1">
    <citation type="submission" date="2016-02" db="EMBL/GenBank/DDBJ databases">
        <authorList>
            <person name="Wen L."/>
            <person name="He K."/>
            <person name="Yang H."/>
        </authorList>
    </citation>
    <scope>NUCLEOTIDE SEQUENCE [LARGE SCALE GENOMIC DNA]</scope>
    <source>
        <strain evidence="8 10">MJR8628A</strain>
    </source>
</reference>
<evidence type="ECO:0000256" key="5">
    <source>
        <dbReference type="PROSITE-ProRule" id="PRU00182"/>
    </source>
</evidence>
<dbReference type="Pfam" id="PF00849">
    <property type="entry name" value="PseudoU_synth_2"/>
    <property type="match status" value="1"/>
</dbReference>
<dbReference type="InterPro" id="IPR006224">
    <property type="entry name" value="PsdUridine_synth_RluA-like_CS"/>
</dbReference>
<evidence type="ECO:0000313" key="11">
    <source>
        <dbReference type="Proteomes" id="UP000255101"/>
    </source>
</evidence>
<evidence type="ECO:0000256" key="3">
    <source>
        <dbReference type="ARBA" id="ARBA00023235"/>
    </source>
</evidence>
<name>A0A135YWM0_9FIRM</name>
<protein>
    <recommendedName>
        <fullName evidence="6">Pseudouridine synthase</fullName>
        <ecNumber evidence="6">5.4.99.-</ecNumber>
    </recommendedName>
</protein>
<dbReference type="RefSeq" id="WP_002845259.1">
    <property type="nucleotide sequence ID" value="NZ_CAMPYD010000002.1"/>
</dbReference>
<dbReference type="InterPro" id="IPR006225">
    <property type="entry name" value="PsdUridine_synth_RluC/D"/>
</dbReference>
<evidence type="ECO:0000313" key="9">
    <source>
        <dbReference type="EMBL" id="SUB61411.1"/>
    </source>
</evidence>
<dbReference type="AlphaFoldDB" id="A0A135YWM0"/>
<dbReference type="InterPro" id="IPR006145">
    <property type="entry name" value="PsdUridine_synth_RsuA/RluA"/>
</dbReference>
<dbReference type="Proteomes" id="UP000255101">
    <property type="component" value="Unassembled WGS sequence"/>
</dbReference>
<evidence type="ECO:0000256" key="6">
    <source>
        <dbReference type="RuleBase" id="RU362028"/>
    </source>
</evidence>
<dbReference type="PROSITE" id="PS50889">
    <property type="entry name" value="S4"/>
    <property type="match status" value="1"/>
</dbReference>
<accession>A0A135YWM0</accession>
<dbReference type="CDD" id="cd00165">
    <property type="entry name" value="S4"/>
    <property type="match status" value="1"/>
</dbReference>
<proteinExistence type="inferred from homology"/>
<dbReference type="InterPro" id="IPR020103">
    <property type="entry name" value="PsdUridine_synth_cat_dom_sf"/>
</dbReference>
<evidence type="ECO:0000256" key="2">
    <source>
        <dbReference type="ARBA" id="ARBA00010876"/>
    </source>
</evidence>
<dbReference type="GO" id="GO:0003723">
    <property type="term" value="F:RNA binding"/>
    <property type="evidence" value="ECO:0007669"/>
    <property type="project" value="UniProtKB-KW"/>
</dbReference>
<evidence type="ECO:0000313" key="10">
    <source>
        <dbReference type="Proteomes" id="UP000070326"/>
    </source>
</evidence>
<comment type="function">
    <text evidence="6">Responsible for synthesis of pseudouridine from uracil.</text>
</comment>
<dbReference type="eggNOG" id="COG0564">
    <property type="taxonomic scope" value="Bacteria"/>
</dbReference>
<dbReference type="SUPFAM" id="SSF55174">
    <property type="entry name" value="Alpha-L RNA-binding motif"/>
    <property type="match status" value="1"/>
</dbReference>
<dbReference type="SMART" id="SM00363">
    <property type="entry name" value="S4"/>
    <property type="match status" value="1"/>
</dbReference>
<dbReference type="GO" id="GO:0000455">
    <property type="term" value="P:enzyme-directed rRNA pseudouridine synthesis"/>
    <property type="evidence" value="ECO:0007669"/>
    <property type="project" value="UniProtKB-ARBA"/>
</dbReference>
<dbReference type="Proteomes" id="UP000070326">
    <property type="component" value="Unassembled WGS sequence"/>
</dbReference>
<sequence length="320" mass="36707">MKEKDFELDTLALADEIDVDVYIVSDDDEDSRLDFYIASQYRDISRSYIQKLIKEDRIRVNSKIEKASYKVKTGDKIEVNMPEPQALEIEPQDIGIDIVYEDDYLMVVNKQQGMVVHPAPGNPDRTLVNAVLFHCGDRLSSINGVIRPGIVHRIDKNTSGLLVIAKDNQTHQGLSDQFKVHSITREYEMICIGNVEWQEKTIDGPIGRNPKDRMKMAIVKTNGKRAVTHFRLVENYDGYSHLSARLETGRTHQIRVHISSINRPILGDNLYGYKVKKFAKLEGQCLHARKLGFIHPISGKYMEFDSDLPEYFEDVLNKLR</sequence>
<dbReference type="NCBIfam" id="TIGR00005">
    <property type="entry name" value="rluA_subfam"/>
    <property type="match status" value="1"/>
</dbReference>